<keyword evidence="1" id="KW-0812">Transmembrane</keyword>
<feature type="transmembrane region" description="Helical" evidence="1">
    <location>
        <begin position="198"/>
        <end position="227"/>
    </location>
</feature>
<accession>A0ABN0ZJR8</accession>
<feature type="transmembrane region" description="Helical" evidence="1">
    <location>
        <begin position="21"/>
        <end position="38"/>
    </location>
</feature>
<keyword evidence="3" id="KW-1185">Reference proteome</keyword>
<evidence type="ECO:0000313" key="2">
    <source>
        <dbReference type="EMBL" id="GAA0449735.1"/>
    </source>
</evidence>
<name>A0ABN0ZJR8_9ACTN</name>
<protein>
    <recommendedName>
        <fullName evidence="4">DUF1648 domain-containing protein</fullName>
    </recommendedName>
</protein>
<proteinExistence type="predicted"/>
<evidence type="ECO:0000313" key="3">
    <source>
        <dbReference type="Proteomes" id="UP001499895"/>
    </source>
</evidence>
<evidence type="ECO:0000256" key="1">
    <source>
        <dbReference type="SAM" id="Phobius"/>
    </source>
</evidence>
<gene>
    <name evidence="2" type="ORF">GCM10009544_10710</name>
</gene>
<dbReference type="RefSeq" id="WP_344086341.1">
    <property type="nucleotide sequence ID" value="NZ_BAAAHB010000006.1"/>
</dbReference>
<comment type="caution">
    <text evidence="2">The sequence shown here is derived from an EMBL/GenBank/DDBJ whole genome shotgun (WGS) entry which is preliminary data.</text>
</comment>
<feature type="transmembrane region" description="Helical" evidence="1">
    <location>
        <begin position="65"/>
        <end position="84"/>
    </location>
</feature>
<reference evidence="2 3" key="1">
    <citation type="journal article" date="2019" name="Int. J. Syst. Evol. Microbiol.">
        <title>The Global Catalogue of Microorganisms (GCM) 10K type strain sequencing project: providing services to taxonomists for standard genome sequencing and annotation.</title>
        <authorList>
            <consortium name="The Broad Institute Genomics Platform"/>
            <consortium name="The Broad Institute Genome Sequencing Center for Infectious Disease"/>
            <person name="Wu L."/>
            <person name="Ma J."/>
        </authorList>
    </citation>
    <scope>NUCLEOTIDE SEQUENCE [LARGE SCALE GENOMIC DNA]</scope>
    <source>
        <strain evidence="2 3">JCM 10649</strain>
    </source>
</reference>
<dbReference type="Proteomes" id="UP001499895">
    <property type="component" value="Unassembled WGS sequence"/>
</dbReference>
<organism evidence="2 3">
    <name type="scientific">Streptomyces stramineus</name>
    <dbReference type="NCBI Taxonomy" id="173861"/>
    <lineage>
        <taxon>Bacteria</taxon>
        <taxon>Bacillati</taxon>
        <taxon>Actinomycetota</taxon>
        <taxon>Actinomycetes</taxon>
        <taxon>Kitasatosporales</taxon>
        <taxon>Streptomycetaceae</taxon>
        <taxon>Streptomyces</taxon>
    </lineage>
</organism>
<dbReference type="EMBL" id="BAAAHB010000006">
    <property type="protein sequence ID" value="GAA0449735.1"/>
    <property type="molecule type" value="Genomic_DNA"/>
</dbReference>
<feature type="transmembrane region" description="Helical" evidence="1">
    <location>
        <begin position="96"/>
        <end position="118"/>
    </location>
</feature>
<keyword evidence="1" id="KW-0472">Membrane</keyword>
<evidence type="ECO:0008006" key="4">
    <source>
        <dbReference type="Google" id="ProtNLM"/>
    </source>
</evidence>
<sequence>MSRDPHAPTPLLTPRRTLVAALPYPLAALTVLLVYLSVRDRLPDPLAAHIGPGGTADGFSGHGSFLAVSLGLLLGGGVLFGLVTHWARNNPDAQRVLAVLVGGAAVVMGWIITALLLANAGAADAAHVTLPGLQAAAGFGAGVLYAAVGWPVCGKSPVAEAAEALPGHAERLDLADTESAAWTRVAGSRALPATGLGVLGIGVVTGVMSGWATAVLPLVTGALLTLLTGARVTADRRGITVAPVLLPWPRLNVPLERITEVTHRDVRALRDFGGWGYRVRPGASGVVLRSGPAIAARLATGSEFVVTVDDAGTAAALLNTLADRERTAGG</sequence>
<keyword evidence="1" id="KW-1133">Transmembrane helix</keyword>